<dbReference type="OrthoDB" id="2902336at2"/>
<reference evidence="6" key="1">
    <citation type="submission" date="2016-11" db="EMBL/GenBank/DDBJ databases">
        <authorList>
            <person name="Varghese N."/>
            <person name="Submissions S."/>
        </authorList>
    </citation>
    <scope>NUCLEOTIDE SEQUENCE [LARGE SCALE GENOMIC DNA]</scope>
    <source>
        <strain evidence="6">DSM 24724</strain>
    </source>
</reference>
<dbReference type="Proteomes" id="UP000184028">
    <property type="component" value="Unassembled WGS sequence"/>
</dbReference>
<keyword evidence="3" id="KW-0804">Transcription</keyword>
<dbReference type="PANTHER" id="PTHR46797">
    <property type="entry name" value="HTH-TYPE TRANSCRIPTIONAL REGULATOR"/>
    <property type="match status" value="1"/>
</dbReference>
<keyword evidence="6" id="KW-1185">Reference proteome</keyword>
<dbReference type="RefSeq" id="WP_068842153.1">
    <property type="nucleotide sequence ID" value="NZ_FRBT01000002.1"/>
</dbReference>
<gene>
    <name evidence="5" type="ORF">SAMN05444484_102726</name>
</gene>
<proteinExistence type="predicted"/>
<dbReference type="SUPFAM" id="SSF47413">
    <property type="entry name" value="lambda repressor-like DNA-binding domains"/>
    <property type="match status" value="1"/>
</dbReference>
<dbReference type="GO" id="GO:0003700">
    <property type="term" value="F:DNA-binding transcription factor activity"/>
    <property type="evidence" value="ECO:0007669"/>
    <property type="project" value="TreeGrafter"/>
</dbReference>
<dbReference type="EMBL" id="FRBT01000002">
    <property type="protein sequence ID" value="SHL83017.1"/>
    <property type="molecule type" value="Genomic_DNA"/>
</dbReference>
<evidence type="ECO:0000256" key="3">
    <source>
        <dbReference type="ARBA" id="ARBA00023163"/>
    </source>
</evidence>
<sequence length="77" mass="8904">MNKKDFQIALGQRIRQLREDRNISQTELGILCNIERTNMSRIETGNTNPSSYLLYVISEKLDVKASELLNFNLTSEK</sequence>
<keyword evidence="2 5" id="KW-0238">DNA-binding</keyword>
<dbReference type="SMART" id="SM00530">
    <property type="entry name" value="HTH_XRE"/>
    <property type="match status" value="1"/>
</dbReference>
<dbReference type="Pfam" id="PF13560">
    <property type="entry name" value="HTH_31"/>
    <property type="match status" value="1"/>
</dbReference>
<evidence type="ECO:0000256" key="1">
    <source>
        <dbReference type="ARBA" id="ARBA00023015"/>
    </source>
</evidence>
<dbReference type="InterPro" id="IPR050807">
    <property type="entry name" value="TransReg_Diox_bact_type"/>
</dbReference>
<dbReference type="PANTHER" id="PTHR46797:SF23">
    <property type="entry name" value="HTH-TYPE TRANSCRIPTIONAL REGULATOR SUTR"/>
    <property type="match status" value="1"/>
</dbReference>
<dbReference type="Gene3D" id="1.10.260.40">
    <property type="entry name" value="lambda repressor-like DNA-binding domains"/>
    <property type="match status" value="1"/>
</dbReference>
<name>A0A1M7DUA4_9FLAO</name>
<dbReference type="CDD" id="cd00093">
    <property type="entry name" value="HTH_XRE"/>
    <property type="match status" value="1"/>
</dbReference>
<dbReference type="PROSITE" id="PS50943">
    <property type="entry name" value="HTH_CROC1"/>
    <property type="match status" value="1"/>
</dbReference>
<dbReference type="InterPro" id="IPR001387">
    <property type="entry name" value="Cro/C1-type_HTH"/>
</dbReference>
<accession>A0A1M7DUA4</accession>
<dbReference type="STRING" id="946677.SAMN05444484_102726"/>
<keyword evidence="1" id="KW-0805">Transcription regulation</keyword>
<evidence type="ECO:0000313" key="6">
    <source>
        <dbReference type="Proteomes" id="UP000184028"/>
    </source>
</evidence>
<dbReference type="InterPro" id="IPR010982">
    <property type="entry name" value="Lambda_DNA-bd_dom_sf"/>
</dbReference>
<feature type="domain" description="HTH cro/C1-type" evidence="4">
    <location>
        <begin position="14"/>
        <end position="68"/>
    </location>
</feature>
<dbReference type="GO" id="GO:0005829">
    <property type="term" value="C:cytosol"/>
    <property type="evidence" value="ECO:0007669"/>
    <property type="project" value="TreeGrafter"/>
</dbReference>
<dbReference type="GO" id="GO:0003677">
    <property type="term" value="F:DNA binding"/>
    <property type="evidence" value="ECO:0007669"/>
    <property type="project" value="UniProtKB-KW"/>
</dbReference>
<protein>
    <submittedName>
        <fullName evidence="5">DNA-binding transcriptional regulator, XRE-family HTH domain</fullName>
    </submittedName>
</protein>
<evidence type="ECO:0000313" key="5">
    <source>
        <dbReference type="EMBL" id="SHL83017.1"/>
    </source>
</evidence>
<organism evidence="5 6">
    <name type="scientific">Flavobacterium chilense</name>
    <dbReference type="NCBI Taxonomy" id="946677"/>
    <lineage>
        <taxon>Bacteria</taxon>
        <taxon>Pseudomonadati</taxon>
        <taxon>Bacteroidota</taxon>
        <taxon>Flavobacteriia</taxon>
        <taxon>Flavobacteriales</taxon>
        <taxon>Flavobacteriaceae</taxon>
        <taxon>Flavobacterium</taxon>
    </lineage>
</organism>
<evidence type="ECO:0000259" key="4">
    <source>
        <dbReference type="PROSITE" id="PS50943"/>
    </source>
</evidence>
<evidence type="ECO:0000256" key="2">
    <source>
        <dbReference type="ARBA" id="ARBA00023125"/>
    </source>
</evidence>
<dbReference type="AlphaFoldDB" id="A0A1M7DUA4"/>